<reference evidence="2" key="2">
    <citation type="submission" date="2022-01" db="EMBL/GenBank/DDBJ databases">
        <authorList>
            <person name="Yamashiro T."/>
            <person name="Shiraishi A."/>
            <person name="Satake H."/>
            <person name="Nakayama K."/>
        </authorList>
    </citation>
    <scope>NUCLEOTIDE SEQUENCE</scope>
</reference>
<protein>
    <submittedName>
        <fullName evidence="2">Uncharacterized protein</fullName>
    </submittedName>
</protein>
<evidence type="ECO:0000313" key="3">
    <source>
        <dbReference type="Proteomes" id="UP001151760"/>
    </source>
</evidence>
<accession>A0ABQ5FHZ7</accession>
<reference evidence="2" key="1">
    <citation type="journal article" date="2022" name="Int. J. Mol. Sci.">
        <title>Draft Genome of Tanacetum Coccineum: Genomic Comparison of Closely Related Tanacetum-Family Plants.</title>
        <authorList>
            <person name="Yamashiro T."/>
            <person name="Shiraishi A."/>
            <person name="Nakayama K."/>
            <person name="Satake H."/>
        </authorList>
    </citation>
    <scope>NUCLEOTIDE SEQUENCE</scope>
</reference>
<dbReference type="Proteomes" id="UP001151760">
    <property type="component" value="Unassembled WGS sequence"/>
</dbReference>
<sequence>MRPFGVLHIGIKEPQSIWRVVRHRISGGRWTTRYARGSYAYVVVAFQAPPSPDYVSGPEYPPLPDFVPELVYLEFMPPEDEVLPAKEQPLPTAVLPTADSPGYVHESDPEEDPEDDDVEDPKEDPANYPANGGDDGVIVAEETEPFETDESAATPPPHPTYRVTARISIRDELPTPFCITRKRWRCCGFGVWLDIPSPPASPIHLLGYRAAMIRLRAEAPSTSHSLLLPPPIILSHTRSDAPSSGTPPLLPIPLPTSSPPLHLLFTDRRADKPEVTLPPRKRLGIPLGPRYEVGESSSAAAARPPGGFRAQYGFVATMDKEIMRDLERDVGYEITNTWDEMLVDMPGAPATDDTKLGRRYKFTTGDRHAHARTTRLMEAKARITADSDYQLQAAGPTGRQAQKAH</sequence>
<keyword evidence="3" id="KW-1185">Reference proteome</keyword>
<evidence type="ECO:0000256" key="1">
    <source>
        <dbReference type="SAM" id="MobiDB-lite"/>
    </source>
</evidence>
<name>A0ABQ5FHZ7_9ASTR</name>
<organism evidence="2 3">
    <name type="scientific">Tanacetum coccineum</name>
    <dbReference type="NCBI Taxonomy" id="301880"/>
    <lineage>
        <taxon>Eukaryota</taxon>
        <taxon>Viridiplantae</taxon>
        <taxon>Streptophyta</taxon>
        <taxon>Embryophyta</taxon>
        <taxon>Tracheophyta</taxon>
        <taxon>Spermatophyta</taxon>
        <taxon>Magnoliopsida</taxon>
        <taxon>eudicotyledons</taxon>
        <taxon>Gunneridae</taxon>
        <taxon>Pentapetalae</taxon>
        <taxon>asterids</taxon>
        <taxon>campanulids</taxon>
        <taxon>Asterales</taxon>
        <taxon>Asteraceae</taxon>
        <taxon>Asteroideae</taxon>
        <taxon>Anthemideae</taxon>
        <taxon>Anthemidinae</taxon>
        <taxon>Tanacetum</taxon>
    </lineage>
</organism>
<proteinExistence type="predicted"/>
<dbReference type="EMBL" id="BQNB010017413">
    <property type="protein sequence ID" value="GJT62881.1"/>
    <property type="molecule type" value="Genomic_DNA"/>
</dbReference>
<comment type="caution">
    <text evidence="2">The sequence shown here is derived from an EMBL/GenBank/DDBJ whole genome shotgun (WGS) entry which is preliminary data.</text>
</comment>
<evidence type="ECO:0000313" key="2">
    <source>
        <dbReference type="EMBL" id="GJT62881.1"/>
    </source>
</evidence>
<gene>
    <name evidence="2" type="ORF">Tco_1006414</name>
</gene>
<feature type="compositionally biased region" description="Acidic residues" evidence="1">
    <location>
        <begin position="108"/>
        <end position="122"/>
    </location>
</feature>
<feature type="region of interest" description="Disordered" evidence="1">
    <location>
        <begin position="92"/>
        <end position="136"/>
    </location>
</feature>